<accession>A0ABN7AI20</accession>
<evidence type="ECO:0000256" key="1">
    <source>
        <dbReference type="ARBA" id="ARBA00009431"/>
    </source>
</evidence>
<dbReference type="InterPro" id="IPR029058">
    <property type="entry name" value="AB_hydrolase_fold"/>
</dbReference>
<dbReference type="PANTHER" id="PTHR11802:SF472">
    <property type="entry name" value="SERINE CARBOXYPEPTIDASE CPVL-RELATED"/>
    <property type="match status" value="1"/>
</dbReference>
<keyword evidence="6" id="KW-0325">Glycoprotein</keyword>
<dbReference type="PRINTS" id="PR00724">
    <property type="entry name" value="CRBOXYPTASEC"/>
</dbReference>
<comment type="similarity">
    <text evidence="1">Belongs to the peptidase S10 family.</text>
</comment>
<keyword evidence="4 7" id="KW-0732">Signal</keyword>
<evidence type="ECO:0000256" key="7">
    <source>
        <dbReference type="SAM" id="SignalP"/>
    </source>
</evidence>
<feature type="chain" id="PRO_5046137332" evidence="7">
    <location>
        <begin position="19"/>
        <end position="460"/>
    </location>
</feature>
<dbReference type="SUPFAM" id="SSF53474">
    <property type="entry name" value="alpha/beta-Hydrolases"/>
    <property type="match status" value="1"/>
</dbReference>
<dbReference type="Gene3D" id="3.40.50.1820">
    <property type="entry name" value="alpha/beta hydrolase"/>
    <property type="match status" value="1"/>
</dbReference>
<evidence type="ECO:0000256" key="5">
    <source>
        <dbReference type="ARBA" id="ARBA00022801"/>
    </source>
</evidence>
<keyword evidence="2 8" id="KW-0121">Carboxypeptidase</keyword>
<evidence type="ECO:0000256" key="2">
    <source>
        <dbReference type="ARBA" id="ARBA00022645"/>
    </source>
</evidence>
<dbReference type="Proteomes" id="UP001307889">
    <property type="component" value="Chromosome 2"/>
</dbReference>
<organism evidence="8 9">
    <name type="scientific">Nesidiocoris tenuis</name>
    <dbReference type="NCBI Taxonomy" id="355587"/>
    <lineage>
        <taxon>Eukaryota</taxon>
        <taxon>Metazoa</taxon>
        <taxon>Ecdysozoa</taxon>
        <taxon>Arthropoda</taxon>
        <taxon>Hexapoda</taxon>
        <taxon>Insecta</taxon>
        <taxon>Pterygota</taxon>
        <taxon>Neoptera</taxon>
        <taxon>Paraneoptera</taxon>
        <taxon>Hemiptera</taxon>
        <taxon>Heteroptera</taxon>
        <taxon>Panheteroptera</taxon>
        <taxon>Cimicomorpha</taxon>
        <taxon>Miridae</taxon>
        <taxon>Dicyphina</taxon>
        <taxon>Nesidiocoris</taxon>
    </lineage>
</organism>
<dbReference type="GO" id="GO:0004180">
    <property type="term" value="F:carboxypeptidase activity"/>
    <property type="evidence" value="ECO:0007669"/>
    <property type="project" value="UniProtKB-KW"/>
</dbReference>
<evidence type="ECO:0000256" key="4">
    <source>
        <dbReference type="ARBA" id="ARBA00022729"/>
    </source>
</evidence>
<sequence length="460" mass="52015">MTNVVLFAVLIVIGLIEGQFCALSSSDLSSPSVGQPLFLTPFIESGNISGGQFNSAVPQLKAGVKSYSGFLTVEKKYDSNIFFWYFPSEKDPENAPVVLWLQGGPGASSIYSVFEEHGPFYLKPRKGLRMRKHYWSQVVNIIYMDNPVGTGFSFTKSEKGYARNEVDVGNNLYEALRQFFILFPKLQKNDFFAAGESYAGKYVPAVAYAIHEKNPTAKMKINLKGIAIGNGFCDPPHMLKYGDYLYQIGLVDSHGRDQLKAEEQKIVELADQGKYVQAFLTFDAMLNGDFTRYKTLFYNLTRFESYFNYLQSEVKPIHGDFVQYLNKHAVRRSLHVGNMTFNVDSKVAAYLVNDIMQSVKLWLQTLIENYRVLFYSGQLDIIVAYPLTVNFLQTLHWSGADEYKTAVRKPWYVGTELAGYSKTVKGLTEVLVRNAGHAVSLDQPKYGLELISRFVSNENF</sequence>
<reference evidence="8 9" key="1">
    <citation type="submission" date="2023-09" db="EMBL/GenBank/DDBJ databases">
        <title>Nesidiocoris tenuis whole genome shotgun sequence.</title>
        <authorList>
            <person name="Shibata T."/>
            <person name="Shimoda M."/>
            <person name="Kobayashi T."/>
            <person name="Uehara T."/>
        </authorList>
    </citation>
    <scope>NUCLEOTIDE SEQUENCE [LARGE SCALE GENOMIC DNA]</scope>
    <source>
        <strain evidence="8 9">Japan</strain>
    </source>
</reference>
<dbReference type="Pfam" id="PF00450">
    <property type="entry name" value="Peptidase_S10"/>
    <property type="match status" value="1"/>
</dbReference>
<dbReference type="PANTHER" id="PTHR11802">
    <property type="entry name" value="SERINE PROTEASE FAMILY S10 SERINE CARBOXYPEPTIDASE"/>
    <property type="match status" value="1"/>
</dbReference>
<dbReference type="InterPro" id="IPR001563">
    <property type="entry name" value="Peptidase_S10"/>
</dbReference>
<evidence type="ECO:0000313" key="8">
    <source>
        <dbReference type="EMBL" id="BES89977.1"/>
    </source>
</evidence>
<evidence type="ECO:0000313" key="9">
    <source>
        <dbReference type="Proteomes" id="UP001307889"/>
    </source>
</evidence>
<feature type="signal peptide" evidence="7">
    <location>
        <begin position="1"/>
        <end position="18"/>
    </location>
</feature>
<keyword evidence="9" id="KW-1185">Reference proteome</keyword>
<keyword evidence="5" id="KW-0378">Hydrolase</keyword>
<evidence type="ECO:0000256" key="6">
    <source>
        <dbReference type="ARBA" id="ARBA00023180"/>
    </source>
</evidence>
<name>A0ABN7AI20_9HEMI</name>
<gene>
    <name evidence="8" type="ORF">NTJ_02782</name>
</gene>
<keyword evidence="3" id="KW-0645">Protease</keyword>
<dbReference type="EMBL" id="AP028910">
    <property type="protein sequence ID" value="BES89977.1"/>
    <property type="molecule type" value="Genomic_DNA"/>
</dbReference>
<evidence type="ECO:0000256" key="3">
    <source>
        <dbReference type="ARBA" id="ARBA00022670"/>
    </source>
</evidence>
<protein>
    <submittedName>
        <fullName evidence="8">Carboxypeptidase</fullName>
    </submittedName>
</protein>
<proteinExistence type="inferred from homology"/>